<comment type="subcellular location">
    <subcellularLocation>
        <location evidence="1">Cell membrane</location>
        <topology evidence="1">Multi-pass membrane protein</topology>
    </subcellularLocation>
</comment>
<evidence type="ECO:0000256" key="2">
    <source>
        <dbReference type="ARBA" id="ARBA00022475"/>
    </source>
</evidence>
<protein>
    <submittedName>
        <fullName evidence="7">Uncharacterized protein</fullName>
    </submittedName>
</protein>
<dbReference type="Proteomes" id="UP000299102">
    <property type="component" value="Unassembled WGS sequence"/>
</dbReference>
<name>A0A4C1ZN38_EUMVA</name>
<feature type="transmembrane region" description="Helical" evidence="6">
    <location>
        <begin position="186"/>
        <end position="205"/>
    </location>
</feature>
<evidence type="ECO:0000256" key="4">
    <source>
        <dbReference type="ARBA" id="ARBA00022989"/>
    </source>
</evidence>
<evidence type="ECO:0000256" key="6">
    <source>
        <dbReference type="SAM" id="Phobius"/>
    </source>
</evidence>
<proteinExistence type="predicted"/>
<comment type="caution">
    <text evidence="7">The sequence shown here is derived from an EMBL/GenBank/DDBJ whole genome shotgun (WGS) entry which is preliminary data.</text>
</comment>
<evidence type="ECO:0000256" key="3">
    <source>
        <dbReference type="ARBA" id="ARBA00022692"/>
    </source>
</evidence>
<dbReference type="EMBL" id="BGZK01001900">
    <property type="protein sequence ID" value="GBP88027.1"/>
    <property type="molecule type" value="Genomic_DNA"/>
</dbReference>
<organism evidence="7 8">
    <name type="scientific">Eumeta variegata</name>
    <name type="common">Bagworm moth</name>
    <name type="synonym">Eumeta japonica</name>
    <dbReference type="NCBI Taxonomy" id="151549"/>
    <lineage>
        <taxon>Eukaryota</taxon>
        <taxon>Metazoa</taxon>
        <taxon>Ecdysozoa</taxon>
        <taxon>Arthropoda</taxon>
        <taxon>Hexapoda</taxon>
        <taxon>Insecta</taxon>
        <taxon>Pterygota</taxon>
        <taxon>Neoptera</taxon>
        <taxon>Endopterygota</taxon>
        <taxon>Lepidoptera</taxon>
        <taxon>Glossata</taxon>
        <taxon>Ditrysia</taxon>
        <taxon>Tineoidea</taxon>
        <taxon>Psychidae</taxon>
        <taxon>Oiketicinae</taxon>
        <taxon>Eumeta</taxon>
    </lineage>
</organism>
<evidence type="ECO:0000256" key="5">
    <source>
        <dbReference type="ARBA" id="ARBA00023136"/>
    </source>
</evidence>
<sequence>MARSNEYLLNNALSDDFQQMLRPYYWTQRLLCASKYSIKDSFVFPNSKTYCTAIMFLLCFITYSYVTVFIEVVSTFIDSLVTLQKVIEWAKDTKNPKIYKNISIVYLFTVLWIIKKMAFVVMFSVACERFYSCLDGTKSACAAILERHPEKSEYQKTAKNVLRLCNANSAKMRVCGLFTVDAALPLRLMGLSTTYCIVLLQFAFLQ</sequence>
<keyword evidence="3 6" id="KW-0812">Transmembrane</keyword>
<accession>A0A4C1ZN38</accession>
<evidence type="ECO:0000313" key="7">
    <source>
        <dbReference type="EMBL" id="GBP88027.1"/>
    </source>
</evidence>
<dbReference type="Pfam" id="PF08395">
    <property type="entry name" value="7tm_7"/>
    <property type="match status" value="1"/>
</dbReference>
<keyword evidence="5 6" id="KW-0472">Membrane</keyword>
<dbReference type="GO" id="GO:0005886">
    <property type="term" value="C:plasma membrane"/>
    <property type="evidence" value="ECO:0007669"/>
    <property type="project" value="UniProtKB-SubCell"/>
</dbReference>
<dbReference type="AlphaFoldDB" id="A0A4C1ZN38"/>
<dbReference type="InterPro" id="IPR013604">
    <property type="entry name" value="7TM_chemorcpt"/>
</dbReference>
<keyword evidence="4 6" id="KW-1133">Transmembrane helix</keyword>
<dbReference type="OrthoDB" id="7325570at2759"/>
<gene>
    <name evidence="7" type="ORF">EVAR_60032_1</name>
</gene>
<feature type="transmembrane region" description="Helical" evidence="6">
    <location>
        <begin position="53"/>
        <end position="77"/>
    </location>
</feature>
<keyword evidence="2" id="KW-1003">Cell membrane</keyword>
<evidence type="ECO:0000256" key="1">
    <source>
        <dbReference type="ARBA" id="ARBA00004651"/>
    </source>
</evidence>
<keyword evidence="8" id="KW-1185">Reference proteome</keyword>
<dbReference type="GO" id="GO:0050909">
    <property type="term" value="P:sensory perception of taste"/>
    <property type="evidence" value="ECO:0007669"/>
    <property type="project" value="InterPro"/>
</dbReference>
<reference evidence="7 8" key="1">
    <citation type="journal article" date="2019" name="Commun. Biol.">
        <title>The bagworm genome reveals a unique fibroin gene that provides high tensile strength.</title>
        <authorList>
            <person name="Kono N."/>
            <person name="Nakamura H."/>
            <person name="Ohtoshi R."/>
            <person name="Tomita M."/>
            <person name="Numata K."/>
            <person name="Arakawa K."/>
        </authorList>
    </citation>
    <scope>NUCLEOTIDE SEQUENCE [LARGE SCALE GENOMIC DNA]</scope>
</reference>
<evidence type="ECO:0000313" key="8">
    <source>
        <dbReference type="Proteomes" id="UP000299102"/>
    </source>
</evidence>